<dbReference type="Pfam" id="PF01039">
    <property type="entry name" value="Carboxyl_trans"/>
    <property type="match status" value="1"/>
</dbReference>
<name>A0A317RFB2_9BURK</name>
<dbReference type="PANTHER" id="PTHR22855:SF46">
    <property type="entry name" value="METHYLCROTONOYL-COA CARBOXYLASE"/>
    <property type="match status" value="1"/>
</dbReference>
<dbReference type="AlphaFoldDB" id="A0A317RFB2"/>
<dbReference type="RefSeq" id="WP_110011922.1">
    <property type="nucleotide sequence ID" value="NZ_QGUB01000001.1"/>
</dbReference>
<keyword evidence="4" id="KW-1185">Reference proteome</keyword>
<accession>A0A317RFB2</accession>
<gene>
    <name evidence="3" type="ORF">DFR36_101287</name>
</gene>
<organism evidence="3 4">
    <name type="scientific">Melaminivora alkalimesophila</name>
    <dbReference type="NCBI Taxonomy" id="1165852"/>
    <lineage>
        <taxon>Bacteria</taxon>
        <taxon>Pseudomonadati</taxon>
        <taxon>Pseudomonadota</taxon>
        <taxon>Betaproteobacteria</taxon>
        <taxon>Burkholderiales</taxon>
        <taxon>Comamonadaceae</taxon>
        <taxon>Melaminivora</taxon>
    </lineage>
</organism>
<dbReference type="FunFam" id="3.90.226.10:FF:000021">
    <property type="entry name" value="Acetyl-CoA carboxylase carboxyltransferase subunit"/>
    <property type="match status" value="1"/>
</dbReference>
<dbReference type="InterPro" id="IPR029045">
    <property type="entry name" value="ClpP/crotonase-like_dom_sf"/>
</dbReference>
<evidence type="ECO:0000313" key="3">
    <source>
        <dbReference type="EMBL" id="PWW48778.1"/>
    </source>
</evidence>
<sequence>MSATQFTSRFNAQAPEAQRRREAQIERLAQLRALEERAAAASARSLPQFEKRGQLLPRQRVALLLDAGAPWLPLCGLAGYLQDTRDEARSIPGGGVIAGIGFVSGVRCMVVASDSGIEAGAIQPMGLEKILRLQEIALQNRLPFVHLVESAGANLMRYRVEGFVHGGALFRNLARLSAAGIPVLTIQHGSGTAGGAYMPGLSDVVIMVQGRSRAFLAGPPLLKAATGEIATEEELGGAEMHTSVSGLGEYLAGDDREAIGIARAVIAQSDWGGPAAPRVAAEPLLPADDLLALISPDLRQPVDMREVIARLTDGSELLEFKARYGSATVCAQGRIAGHAVGFISNNGPIDVAGANKATHFIQWMCQLGQPIVYLQNTTGYMVGKDSEQGGMIKHGSKMIQAVTNATVPQITIQCGASFGAGNYGMCGRGYAPRFLFSWPGAKTAVMGGEQAARTMQMVTEAALARKGITPDPKESQAQFERIVAMFEQQADAAYTSGLLLDDGVIDPRDTRAVLAFCLDTVAEAAARPLRPMQFGVARM</sequence>
<proteinExistence type="predicted"/>
<dbReference type="OrthoDB" id="9803706at2"/>
<dbReference type="InterPro" id="IPR011762">
    <property type="entry name" value="COA_CT_N"/>
</dbReference>
<evidence type="ECO:0000259" key="2">
    <source>
        <dbReference type="PROSITE" id="PS50989"/>
    </source>
</evidence>
<feature type="domain" description="CoA carboxyltransferase C-terminal" evidence="2">
    <location>
        <begin position="282"/>
        <end position="531"/>
    </location>
</feature>
<protein>
    <submittedName>
        <fullName evidence="3">Geranyl-CoA carboxylase beta subunit</fullName>
    </submittedName>
</protein>
<comment type="caution">
    <text evidence="3">The sequence shown here is derived from an EMBL/GenBank/DDBJ whole genome shotgun (WGS) entry which is preliminary data.</text>
</comment>
<dbReference type="EMBL" id="QGUB01000001">
    <property type="protein sequence ID" value="PWW48778.1"/>
    <property type="molecule type" value="Genomic_DNA"/>
</dbReference>
<dbReference type="Gene3D" id="3.90.226.10">
    <property type="entry name" value="2-enoyl-CoA Hydratase, Chain A, domain 1"/>
    <property type="match status" value="2"/>
</dbReference>
<dbReference type="GO" id="GO:0016874">
    <property type="term" value="F:ligase activity"/>
    <property type="evidence" value="ECO:0007669"/>
    <property type="project" value="InterPro"/>
</dbReference>
<dbReference type="PROSITE" id="PS50989">
    <property type="entry name" value="COA_CT_CTER"/>
    <property type="match status" value="1"/>
</dbReference>
<evidence type="ECO:0000313" key="4">
    <source>
        <dbReference type="Proteomes" id="UP000246483"/>
    </source>
</evidence>
<dbReference type="InterPro" id="IPR045190">
    <property type="entry name" value="MCCB/AccD1-like"/>
</dbReference>
<dbReference type="PROSITE" id="PS50980">
    <property type="entry name" value="COA_CT_NTER"/>
    <property type="match status" value="1"/>
</dbReference>
<dbReference type="Proteomes" id="UP000246483">
    <property type="component" value="Unassembled WGS sequence"/>
</dbReference>
<dbReference type="InterPro" id="IPR011763">
    <property type="entry name" value="COA_CT_C"/>
</dbReference>
<dbReference type="InterPro" id="IPR034733">
    <property type="entry name" value="AcCoA_carboxyl_beta"/>
</dbReference>
<dbReference type="PANTHER" id="PTHR22855">
    <property type="entry name" value="ACETYL, PROPIONYL, PYRUVATE, AND GLUTACONYL CARBOXYLASE-RELATED"/>
    <property type="match status" value="1"/>
</dbReference>
<evidence type="ECO:0000259" key="1">
    <source>
        <dbReference type="PROSITE" id="PS50980"/>
    </source>
</evidence>
<feature type="domain" description="CoA carboxyltransferase N-terminal" evidence="1">
    <location>
        <begin position="21"/>
        <end position="281"/>
    </location>
</feature>
<reference evidence="3 4" key="1">
    <citation type="submission" date="2018-05" db="EMBL/GenBank/DDBJ databases">
        <title>Genomic Encyclopedia of Type Strains, Phase IV (KMG-IV): sequencing the most valuable type-strain genomes for metagenomic binning, comparative biology and taxonomic classification.</title>
        <authorList>
            <person name="Goeker M."/>
        </authorList>
    </citation>
    <scope>NUCLEOTIDE SEQUENCE [LARGE SCALE GENOMIC DNA]</scope>
    <source>
        <strain evidence="3 4">DSM 26006</strain>
    </source>
</reference>
<dbReference type="SUPFAM" id="SSF52096">
    <property type="entry name" value="ClpP/crotonase"/>
    <property type="match status" value="2"/>
</dbReference>